<sequence>MASCKTFLTLQDTTQFSYNMKKCSHQVISSFTTRNPKNNGSSITFFKDELQPTPTTTRF</sequence>
<name>A0A0E9W5R7_ANGAN</name>
<dbReference type="EMBL" id="GBXM01022865">
    <property type="protein sequence ID" value="JAH85712.1"/>
    <property type="molecule type" value="Transcribed_RNA"/>
</dbReference>
<organism evidence="1">
    <name type="scientific">Anguilla anguilla</name>
    <name type="common">European freshwater eel</name>
    <name type="synonym">Muraena anguilla</name>
    <dbReference type="NCBI Taxonomy" id="7936"/>
    <lineage>
        <taxon>Eukaryota</taxon>
        <taxon>Metazoa</taxon>
        <taxon>Chordata</taxon>
        <taxon>Craniata</taxon>
        <taxon>Vertebrata</taxon>
        <taxon>Euteleostomi</taxon>
        <taxon>Actinopterygii</taxon>
        <taxon>Neopterygii</taxon>
        <taxon>Teleostei</taxon>
        <taxon>Anguilliformes</taxon>
        <taxon>Anguillidae</taxon>
        <taxon>Anguilla</taxon>
    </lineage>
</organism>
<reference evidence="1" key="2">
    <citation type="journal article" date="2015" name="Fish Shellfish Immunol.">
        <title>Early steps in the European eel (Anguilla anguilla)-Vibrio vulnificus interaction in the gills: Role of the RtxA13 toxin.</title>
        <authorList>
            <person name="Callol A."/>
            <person name="Pajuelo D."/>
            <person name="Ebbesson L."/>
            <person name="Teles M."/>
            <person name="MacKenzie S."/>
            <person name="Amaro C."/>
        </authorList>
    </citation>
    <scope>NUCLEOTIDE SEQUENCE</scope>
</reference>
<accession>A0A0E9W5R7</accession>
<evidence type="ECO:0000313" key="1">
    <source>
        <dbReference type="EMBL" id="JAH85712.1"/>
    </source>
</evidence>
<protein>
    <submittedName>
        <fullName evidence="1">Uncharacterized protein</fullName>
    </submittedName>
</protein>
<proteinExistence type="predicted"/>
<dbReference type="AlphaFoldDB" id="A0A0E9W5R7"/>
<reference evidence="1" key="1">
    <citation type="submission" date="2014-11" db="EMBL/GenBank/DDBJ databases">
        <authorList>
            <person name="Amaro Gonzalez C."/>
        </authorList>
    </citation>
    <scope>NUCLEOTIDE SEQUENCE</scope>
</reference>